<organism evidence="1">
    <name type="scientific">viral metagenome</name>
    <dbReference type="NCBI Taxonomy" id="1070528"/>
    <lineage>
        <taxon>unclassified sequences</taxon>
        <taxon>metagenomes</taxon>
        <taxon>organismal metagenomes</taxon>
    </lineage>
</organism>
<reference evidence="1" key="1">
    <citation type="journal article" date="2020" name="Nature">
        <title>Giant virus diversity and host interactions through global metagenomics.</title>
        <authorList>
            <person name="Schulz F."/>
            <person name="Roux S."/>
            <person name="Paez-Espino D."/>
            <person name="Jungbluth S."/>
            <person name="Walsh D.A."/>
            <person name="Denef V.J."/>
            <person name="McMahon K.D."/>
            <person name="Konstantinidis K.T."/>
            <person name="Eloe-Fadrosh E.A."/>
            <person name="Kyrpides N.C."/>
            <person name="Woyke T."/>
        </authorList>
    </citation>
    <scope>NUCLEOTIDE SEQUENCE</scope>
    <source>
        <strain evidence="1">GVMAG-S-1035118-87</strain>
    </source>
</reference>
<name>A0A6C0AGS0_9ZZZZ</name>
<dbReference type="EMBL" id="MN740625">
    <property type="protein sequence ID" value="QHS78922.1"/>
    <property type="molecule type" value="Genomic_DNA"/>
</dbReference>
<dbReference type="AlphaFoldDB" id="A0A6C0AGS0"/>
<accession>A0A6C0AGS0</accession>
<protein>
    <submittedName>
        <fullName evidence="1">Uncharacterized protein</fullName>
    </submittedName>
</protein>
<sequence length="95" mass="10161">MMGAGFACSTIFLVTPNMNTAGGDKKQGLVSRVGLNPWSDRTIQINANGSVRGRNMIFVVNQLGGVGRGKSQFNVPGSYTTKDGVRNQSYEFGTK</sequence>
<proteinExistence type="predicted"/>
<evidence type="ECO:0000313" key="1">
    <source>
        <dbReference type="EMBL" id="QHS78922.1"/>
    </source>
</evidence>